<keyword evidence="4" id="KW-1185">Reference proteome</keyword>
<organism evidence="3 4">
    <name type="scientific">Phytohabitans kaempferiae</name>
    <dbReference type="NCBI Taxonomy" id="1620943"/>
    <lineage>
        <taxon>Bacteria</taxon>
        <taxon>Bacillati</taxon>
        <taxon>Actinomycetota</taxon>
        <taxon>Actinomycetes</taxon>
        <taxon>Micromonosporales</taxon>
        <taxon>Micromonosporaceae</taxon>
    </lineage>
</organism>
<feature type="compositionally biased region" description="Polar residues" evidence="1">
    <location>
        <begin position="31"/>
        <end position="42"/>
    </location>
</feature>
<reference evidence="3 4" key="1">
    <citation type="submission" date="2024-09" db="EMBL/GenBank/DDBJ databases">
        <authorList>
            <person name="Sun Q."/>
            <person name="Mori K."/>
        </authorList>
    </citation>
    <scope>NUCLEOTIDE SEQUENCE [LARGE SCALE GENOMIC DNA]</scope>
    <source>
        <strain evidence="3 4">TBRC 3947</strain>
    </source>
</reference>
<keyword evidence="2" id="KW-0732">Signal</keyword>
<dbReference type="RefSeq" id="WP_377244970.1">
    <property type="nucleotide sequence ID" value="NZ_JBHLUH010000004.1"/>
</dbReference>
<feature type="chain" id="PRO_5046123143" evidence="2">
    <location>
        <begin position="27"/>
        <end position="70"/>
    </location>
</feature>
<comment type="caution">
    <text evidence="3">The sequence shown here is derived from an EMBL/GenBank/DDBJ whole genome shotgun (WGS) entry which is preliminary data.</text>
</comment>
<feature type="region of interest" description="Disordered" evidence="1">
    <location>
        <begin position="28"/>
        <end position="56"/>
    </location>
</feature>
<accession>A0ABV6LWJ2</accession>
<dbReference type="Proteomes" id="UP001589867">
    <property type="component" value="Unassembled WGS sequence"/>
</dbReference>
<evidence type="ECO:0000256" key="1">
    <source>
        <dbReference type="SAM" id="MobiDB-lite"/>
    </source>
</evidence>
<gene>
    <name evidence="3" type="ORF">ACFFIA_03240</name>
</gene>
<feature type="signal peptide" evidence="2">
    <location>
        <begin position="1"/>
        <end position="26"/>
    </location>
</feature>
<evidence type="ECO:0000256" key="2">
    <source>
        <dbReference type="SAM" id="SignalP"/>
    </source>
</evidence>
<protein>
    <submittedName>
        <fullName evidence="3">Uncharacterized protein</fullName>
    </submittedName>
</protein>
<proteinExistence type="predicted"/>
<name>A0ABV6LWJ2_9ACTN</name>
<sequence>MNRPLWIYLPVAAVAALALAAPPATAGVSARTTVEATGSASVPQPPEAVIDTPPGGFDKPLKDHFCGTCV</sequence>
<evidence type="ECO:0000313" key="4">
    <source>
        <dbReference type="Proteomes" id="UP001589867"/>
    </source>
</evidence>
<dbReference type="EMBL" id="JBHLUH010000004">
    <property type="protein sequence ID" value="MFC0526667.1"/>
    <property type="molecule type" value="Genomic_DNA"/>
</dbReference>
<evidence type="ECO:0000313" key="3">
    <source>
        <dbReference type="EMBL" id="MFC0526667.1"/>
    </source>
</evidence>